<comment type="caution">
    <text evidence="1">The sequence shown here is derived from an EMBL/GenBank/DDBJ whole genome shotgun (WGS) entry which is preliminary data.</text>
</comment>
<evidence type="ECO:0000313" key="2">
    <source>
        <dbReference type="Proteomes" id="UP000028480"/>
    </source>
</evidence>
<gene>
    <name evidence="1" type="ORF">XBI1_1920058</name>
</gene>
<dbReference type="AlphaFoldDB" id="A0A077QFY4"/>
<evidence type="ECO:0000313" key="1">
    <source>
        <dbReference type="EMBL" id="CDH32304.1"/>
    </source>
</evidence>
<organism evidence="1 2">
    <name type="scientific">Xenorhabdus bovienii str. Intermedium</name>
    <dbReference type="NCBI Taxonomy" id="1379677"/>
    <lineage>
        <taxon>Bacteria</taxon>
        <taxon>Pseudomonadati</taxon>
        <taxon>Pseudomonadota</taxon>
        <taxon>Gammaproteobacteria</taxon>
        <taxon>Enterobacterales</taxon>
        <taxon>Morganellaceae</taxon>
        <taxon>Xenorhabdus</taxon>
    </lineage>
</organism>
<sequence length="39" mass="3991">MPDVEIIKVPQSPVRADGAIISENLGAPDGAITCLKLSA</sequence>
<reference evidence="1" key="1">
    <citation type="submission" date="2013-07" db="EMBL/GenBank/DDBJ databases">
        <title>Sub-species coevolution in mutualistic symbiosis.</title>
        <authorList>
            <person name="Murfin K."/>
            <person name="Klassen J."/>
            <person name="Lee M."/>
            <person name="Forst S."/>
            <person name="Stock P."/>
            <person name="Goodrich-Blair H."/>
        </authorList>
    </citation>
    <scope>NUCLEOTIDE SEQUENCE [LARGE SCALE GENOMIC DNA]</scope>
    <source>
        <strain evidence="1">Intermedium</strain>
    </source>
</reference>
<dbReference type="HOGENOM" id="CLU_219844_0_0_6"/>
<name>A0A077QFY4_XENBV</name>
<proteinExistence type="predicted"/>
<accession>A0A077QFY4</accession>
<dbReference type="EMBL" id="CBTB010000104">
    <property type="protein sequence ID" value="CDH32304.1"/>
    <property type="molecule type" value="Genomic_DNA"/>
</dbReference>
<protein>
    <submittedName>
        <fullName evidence="1">Uncharacterized protein</fullName>
    </submittedName>
</protein>
<dbReference type="Proteomes" id="UP000028480">
    <property type="component" value="Unassembled WGS sequence"/>
</dbReference>